<evidence type="ECO:0000313" key="10">
    <source>
        <dbReference type="Proteomes" id="UP000614601"/>
    </source>
</evidence>
<dbReference type="GO" id="GO:0004610">
    <property type="term" value="F:phosphoacetylglucosamine mutase activity"/>
    <property type="evidence" value="ECO:0007669"/>
    <property type="project" value="TreeGrafter"/>
</dbReference>
<dbReference type="Proteomes" id="UP000783686">
    <property type="component" value="Unassembled WGS sequence"/>
</dbReference>
<proteinExistence type="inferred from homology"/>
<dbReference type="SUPFAM" id="SSF55957">
    <property type="entry name" value="Phosphoglucomutase, C-terminal domain"/>
    <property type="match status" value="1"/>
</dbReference>
<dbReference type="GO" id="GO:0000287">
    <property type="term" value="F:magnesium ion binding"/>
    <property type="evidence" value="ECO:0007669"/>
    <property type="project" value="InterPro"/>
</dbReference>
<dbReference type="PANTHER" id="PTHR45955:SF1">
    <property type="entry name" value="PHOSPHOACETYLGLUCOSAMINE MUTASE"/>
    <property type="match status" value="1"/>
</dbReference>
<keyword evidence="3" id="KW-0479">Metal-binding</keyword>
<evidence type="ECO:0000259" key="6">
    <source>
        <dbReference type="Pfam" id="PF00408"/>
    </source>
</evidence>
<comment type="caution">
    <text evidence="9">The sequence shown here is derived from an EMBL/GenBank/DDBJ whole genome shotgun (WGS) entry which is preliminary data.</text>
</comment>
<keyword evidence="10" id="KW-1185">Reference proteome</keyword>
<dbReference type="InterPro" id="IPR016066">
    <property type="entry name" value="A-D-PHexomutase_CS"/>
</dbReference>
<keyword evidence="4" id="KW-0460">Magnesium</keyword>
<protein>
    <recommendedName>
        <fullName evidence="11">Phosphoacetylglucosamine mutase</fullName>
    </recommendedName>
</protein>
<dbReference type="PROSITE" id="PS00710">
    <property type="entry name" value="PGM_PMM"/>
    <property type="match status" value="1"/>
</dbReference>
<evidence type="ECO:0000259" key="8">
    <source>
        <dbReference type="Pfam" id="PF21404"/>
    </source>
</evidence>
<dbReference type="Pfam" id="PF02878">
    <property type="entry name" value="PGM_PMM_I"/>
    <property type="match status" value="1"/>
</dbReference>
<reference evidence="9" key="1">
    <citation type="submission" date="2020-09" db="EMBL/GenBank/DDBJ databases">
        <authorList>
            <person name="Kikuchi T."/>
        </authorList>
    </citation>
    <scope>NUCLEOTIDE SEQUENCE</scope>
    <source>
        <strain evidence="9">SH1</strain>
    </source>
</reference>
<dbReference type="AlphaFoldDB" id="A0A811JTH6"/>
<dbReference type="Gene3D" id="3.40.120.10">
    <property type="entry name" value="Alpha-D-Glucose-1,6-Bisphosphate, subunit A, domain 3"/>
    <property type="match status" value="1"/>
</dbReference>
<comment type="cofactor">
    <cofactor evidence="1">
        <name>Mg(2+)</name>
        <dbReference type="ChEBI" id="CHEBI:18420"/>
    </cofactor>
</comment>
<feature type="domain" description="Alpha-D-phosphohexomutase alpha/beta/alpha" evidence="7">
    <location>
        <begin position="93"/>
        <end position="131"/>
    </location>
</feature>
<dbReference type="Pfam" id="PF00408">
    <property type="entry name" value="PGM_PMM_IV"/>
    <property type="match status" value="1"/>
</dbReference>
<evidence type="ECO:0000256" key="2">
    <source>
        <dbReference type="ARBA" id="ARBA00010231"/>
    </source>
</evidence>
<dbReference type="InterPro" id="IPR005843">
    <property type="entry name" value="A-D-PHexomutase_C"/>
</dbReference>
<dbReference type="GO" id="GO:0005975">
    <property type="term" value="P:carbohydrate metabolic process"/>
    <property type="evidence" value="ECO:0007669"/>
    <property type="project" value="InterPro"/>
</dbReference>
<dbReference type="EMBL" id="CAJFDH010000001">
    <property type="protein sequence ID" value="CAD5206461.1"/>
    <property type="molecule type" value="Genomic_DNA"/>
</dbReference>
<dbReference type="InterPro" id="IPR036900">
    <property type="entry name" value="A-D-PHexomutase_C_sf"/>
</dbReference>
<dbReference type="Proteomes" id="UP000614601">
    <property type="component" value="Unassembled WGS sequence"/>
</dbReference>
<dbReference type="InterPro" id="IPR049022">
    <property type="entry name" value="AMG1_III"/>
</dbReference>
<feature type="domain" description="Phosphoacetylglucosamine mutase AMG1" evidence="8">
    <location>
        <begin position="299"/>
        <end position="439"/>
    </location>
</feature>
<feature type="domain" description="Alpha-D-phosphohexomutase C-terminal" evidence="6">
    <location>
        <begin position="493"/>
        <end position="530"/>
    </location>
</feature>
<dbReference type="SUPFAM" id="SSF53738">
    <property type="entry name" value="Phosphoglucomutase, first 3 domains"/>
    <property type="match status" value="2"/>
</dbReference>
<keyword evidence="5" id="KW-0413">Isomerase</keyword>
<sequence>MAHEDPNTSTNQELEKMCSIDSCSLARNLDSIPFEFTRQGNLTYQGLRVRIPDTEFTYGTAGFRYRDEVMSFIVYRVSIWTCLRIRKCVYRNLGLMITASHNPVGDNGVKIVEGKGEMLPVELQKEIQVFVNLSDEEFAETVKKMWQSVPKNDVYTGLHVGWDTRPSSPYLALAALRAAQQCNVKTIAHGLITTPQLHYVVMGSNLKEYPLGSFTQKFTDAVRGFLQLCPEFNIAPYQRDMVALDCANGCGADFVKIKNALPTGFEGSPPYCRCASFDGDADRLLYFFRDSEYKLHVLDGDHISALFAKFLMDHIRAIPAILQNNFTIGVVQTAYANGNSTRYFTDVLKMDVVKAKTGVQNLHSAATKFDVGIYFEANGHGTVYFSQRFKSYLCELRDVSPHDDCIGRLYYFTEIINDVVGDAIADFLAVEVILKLYNWNVLEWETHTYVNAPSVQLKVPVSDRSLYQCQENDETILVAPEGLQPKLSDIIDLYANSRGFVRPSGTENILRVYAEAETDELAAELAQRLEQAAIAQ</sequence>
<organism evidence="9 10">
    <name type="scientific">Bursaphelenchus okinawaensis</name>
    <dbReference type="NCBI Taxonomy" id="465554"/>
    <lineage>
        <taxon>Eukaryota</taxon>
        <taxon>Metazoa</taxon>
        <taxon>Ecdysozoa</taxon>
        <taxon>Nematoda</taxon>
        <taxon>Chromadorea</taxon>
        <taxon>Rhabditida</taxon>
        <taxon>Tylenchina</taxon>
        <taxon>Tylenchomorpha</taxon>
        <taxon>Aphelenchoidea</taxon>
        <taxon>Aphelenchoididae</taxon>
        <taxon>Bursaphelenchus</taxon>
    </lineage>
</organism>
<evidence type="ECO:0000256" key="5">
    <source>
        <dbReference type="ARBA" id="ARBA00023235"/>
    </source>
</evidence>
<dbReference type="GO" id="GO:0006048">
    <property type="term" value="P:UDP-N-acetylglucosamine biosynthetic process"/>
    <property type="evidence" value="ECO:0007669"/>
    <property type="project" value="TreeGrafter"/>
</dbReference>
<evidence type="ECO:0000256" key="3">
    <source>
        <dbReference type="ARBA" id="ARBA00022723"/>
    </source>
</evidence>
<dbReference type="EMBL" id="CAJFCW020000001">
    <property type="protein sequence ID" value="CAG9081866.1"/>
    <property type="molecule type" value="Genomic_DNA"/>
</dbReference>
<dbReference type="PANTHER" id="PTHR45955">
    <property type="entry name" value="PHOSPHOACETYLGLUCOSAMINE MUTASE"/>
    <property type="match status" value="1"/>
</dbReference>
<evidence type="ECO:0000256" key="1">
    <source>
        <dbReference type="ARBA" id="ARBA00001946"/>
    </source>
</evidence>
<dbReference type="InterPro" id="IPR016055">
    <property type="entry name" value="A-D-PHexomutase_a/b/a-I/II/III"/>
</dbReference>
<evidence type="ECO:0000256" key="4">
    <source>
        <dbReference type="ARBA" id="ARBA00022842"/>
    </source>
</evidence>
<accession>A0A811JTH6</accession>
<gene>
    <name evidence="9" type="ORF">BOKJ2_LOCUS1145</name>
</gene>
<dbReference type="Pfam" id="PF21404">
    <property type="entry name" value="AMG1_III"/>
    <property type="match status" value="1"/>
</dbReference>
<evidence type="ECO:0000313" key="9">
    <source>
        <dbReference type="EMBL" id="CAD5206461.1"/>
    </source>
</evidence>
<dbReference type="Gene3D" id="3.30.310.50">
    <property type="entry name" value="Alpha-D-phosphohexomutase, C-terminal domain"/>
    <property type="match status" value="1"/>
</dbReference>
<evidence type="ECO:0008006" key="11">
    <source>
        <dbReference type="Google" id="ProtNLM"/>
    </source>
</evidence>
<comment type="similarity">
    <text evidence="2">Belongs to the phosphohexose mutase family.</text>
</comment>
<name>A0A811JTH6_9BILA</name>
<dbReference type="InterPro" id="IPR005844">
    <property type="entry name" value="A-D-PHexomutase_a/b/a-I"/>
</dbReference>
<dbReference type="OrthoDB" id="1928at2759"/>
<evidence type="ECO:0000259" key="7">
    <source>
        <dbReference type="Pfam" id="PF02878"/>
    </source>
</evidence>